<dbReference type="OrthoDB" id="7569638at2"/>
<dbReference type="AlphaFoldDB" id="A0A1M5NB55"/>
<dbReference type="STRING" id="1508389.SAMN05444003_1295"/>
<dbReference type="Proteomes" id="UP000184074">
    <property type="component" value="Unassembled WGS sequence"/>
</dbReference>
<keyword evidence="2" id="KW-1185">Reference proteome</keyword>
<sequence length="270" mass="28086">MTSDASDMKLVNPDPPIPKLSQAAEEEILALAQRQKKAAGILMKGINFVGGQVEDTLKLLPDGTKAQVDKVAKDALRTSYDVAAKSRTGRWAKVARSDRAHKLMATVSGAVGGLGGIPTAVAEIPLATTMIFRAVQGVSIQYGEDPNSAETRLQCLAVFGAGGPGSEDDGVDTAFLSARLGLTGAAVNTLIGKVAPKFAAILSQKLASQAVPVLGAAAGAGTNYAFTDYYVEVAHVHFGLRKLARTYGEEQVLDAFHTALVVGSIPVNRA</sequence>
<evidence type="ECO:0000313" key="1">
    <source>
        <dbReference type="EMBL" id="SHG86760.1"/>
    </source>
</evidence>
<reference evidence="1 2" key="1">
    <citation type="submission" date="2016-11" db="EMBL/GenBank/DDBJ databases">
        <authorList>
            <person name="Jaros S."/>
            <person name="Januszkiewicz K."/>
            <person name="Wedrychowicz H."/>
        </authorList>
    </citation>
    <scope>NUCLEOTIDE SEQUENCE [LARGE SCALE GENOMIC DNA]</scope>
    <source>
        <strain evidence="1 2">DSM 28715</strain>
    </source>
</reference>
<dbReference type="PANTHER" id="PTHR41260:SF1">
    <property type="entry name" value="PROTEIN ECSC"/>
    <property type="match status" value="1"/>
</dbReference>
<organism evidence="1 2">
    <name type="scientific">Cognatiyoonia sediminum</name>
    <dbReference type="NCBI Taxonomy" id="1508389"/>
    <lineage>
        <taxon>Bacteria</taxon>
        <taxon>Pseudomonadati</taxon>
        <taxon>Pseudomonadota</taxon>
        <taxon>Alphaproteobacteria</taxon>
        <taxon>Rhodobacterales</taxon>
        <taxon>Paracoccaceae</taxon>
        <taxon>Cognatiyoonia</taxon>
    </lineage>
</organism>
<dbReference type="EMBL" id="FQXB01000001">
    <property type="protein sequence ID" value="SHG86760.1"/>
    <property type="molecule type" value="Genomic_DNA"/>
</dbReference>
<dbReference type="Pfam" id="PF12787">
    <property type="entry name" value="EcsC"/>
    <property type="match status" value="1"/>
</dbReference>
<proteinExistence type="predicted"/>
<dbReference type="PANTHER" id="PTHR41260">
    <property type="entry name" value="PROTEIN ECSC"/>
    <property type="match status" value="1"/>
</dbReference>
<dbReference type="InterPro" id="IPR024787">
    <property type="entry name" value="EcsC"/>
</dbReference>
<dbReference type="RefSeq" id="WP_072899998.1">
    <property type="nucleotide sequence ID" value="NZ_FQXB01000001.1"/>
</dbReference>
<gene>
    <name evidence="1" type="ORF">SAMN05444003_1295</name>
</gene>
<evidence type="ECO:0000313" key="2">
    <source>
        <dbReference type="Proteomes" id="UP000184074"/>
    </source>
</evidence>
<name>A0A1M5NB55_9RHOB</name>
<accession>A0A1M5NB55</accession>
<protein>
    <submittedName>
        <fullName evidence="1">EcsC protein family protein</fullName>
    </submittedName>
</protein>